<dbReference type="PANTHER" id="PTHR17098">
    <property type="entry name" value="NADH-UBIQUINONE OXIDOREDUCTASE MWFE SUBUNIT"/>
    <property type="match status" value="1"/>
</dbReference>
<evidence type="ECO:0000256" key="4">
    <source>
        <dbReference type="ARBA" id="ARBA00016392"/>
    </source>
</evidence>
<protein>
    <recommendedName>
        <fullName evidence="4">NADH dehydrogenase [ubiquinone] 1 alpha subcomplex subunit 1</fullName>
    </recommendedName>
</protein>
<evidence type="ECO:0000256" key="5">
    <source>
        <dbReference type="ARBA" id="ARBA00022448"/>
    </source>
</evidence>
<reference evidence="14 15" key="1">
    <citation type="journal article" date="2016" name="Proc. Natl. Acad. Sci. U.S.A.">
        <title>Comparative genomics of biotechnologically important yeasts.</title>
        <authorList>
            <person name="Riley R."/>
            <person name="Haridas S."/>
            <person name="Wolfe K.H."/>
            <person name="Lopes M.R."/>
            <person name="Hittinger C.T."/>
            <person name="Goeker M."/>
            <person name="Salamov A.A."/>
            <person name="Wisecaver J.H."/>
            <person name="Long T.M."/>
            <person name="Calvey C.H."/>
            <person name="Aerts A.L."/>
            <person name="Barry K.W."/>
            <person name="Choi C."/>
            <person name="Clum A."/>
            <person name="Coughlan A.Y."/>
            <person name="Deshpande S."/>
            <person name="Douglass A.P."/>
            <person name="Hanson S.J."/>
            <person name="Klenk H.-P."/>
            <person name="LaButti K.M."/>
            <person name="Lapidus A."/>
            <person name="Lindquist E.A."/>
            <person name="Lipzen A.M."/>
            <person name="Meier-Kolthoff J.P."/>
            <person name="Ohm R.A."/>
            <person name="Otillar R.P."/>
            <person name="Pangilinan J.L."/>
            <person name="Peng Y."/>
            <person name="Rokas A."/>
            <person name="Rosa C.A."/>
            <person name="Scheuner C."/>
            <person name="Sibirny A.A."/>
            <person name="Slot J.C."/>
            <person name="Stielow J.B."/>
            <person name="Sun H."/>
            <person name="Kurtzman C.P."/>
            <person name="Blackwell M."/>
            <person name="Grigoriev I.V."/>
            <person name="Jeffries T.W."/>
        </authorList>
    </citation>
    <scope>NUCLEOTIDE SEQUENCE [LARGE SCALE GENOMIC DNA]</scope>
    <source>
        <strain evidence="15">ATCC 58044 / CBS 1984 / NCYC 433 / NRRL Y-366-8</strain>
    </source>
</reference>
<dbReference type="EMBL" id="KV454208">
    <property type="protein sequence ID" value="ODQ62541.1"/>
    <property type="molecule type" value="Genomic_DNA"/>
</dbReference>
<feature type="transmembrane region" description="Helical" evidence="13">
    <location>
        <begin position="12"/>
        <end position="30"/>
    </location>
</feature>
<dbReference type="GO" id="GO:0005743">
    <property type="term" value="C:mitochondrial inner membrane"/>
    <property type="evidence" value="ECO:0007669"/>
    <property type="project" value="UniProtKB-SubCell"/>
</dbReference>
<comment type="function">
    <text evidence="1">Accessory subunit of the mitochondrial membrane respiratory chain NADH dehydrogenase (Complex I), that is believed not to be involved in catalysis. Complex I functions in the transfer of electrons from NADH to the respiratory chain. The immediate electron acceptor for the enzyme is believed to be ubiquinone.</text>
</comment>
<dbReference type="Proteomes" id="UP000094112">
    <property type="component" value="Unassembled WGS sequence"/>
</dbReference>
<dbReference type="STRING" id="683960.A0A1E3PAX3"/>
<evidence type="ECO:0000256" key="10">
    <source>
        <dbReference type="ARBA" id="ARBA00022989"/>
    </source>
</evidence>
<evidence type="ECO:0000256" key="7">
    <source>
        <dbReference type="ARBA" id="ARBA00022692"/>
    </source>
</evidence>
<accession>A0A1E3PAX3</accession>
<evidence type="ECO:0000256" key="11">
    <source>
        <dbReference type="ARBA" id="ARBA00023128"/>
    </source>
</evidence>
<dbReference type="GeneID" id="30199892"/>
<evidence type="ECO:0000256" key="13">
    <source>
        <dbReference type="SAM" id="Phobius"/>
    </source>
</evidence>
<comment type="similarity">
    <text evidence="3">Belongs to the complex I NDUFA1 subunit family.</text>
</comment>
<keyword evidence="11" id="KW-0496">Mitochondrion</keyword>
<evidence type="ECO:0000256" key="3">
    <source>
        <dbReference type="ARBA" id="ARBA00009960"/>
    </source>
</evidence>
<evidence type="ECO:0000256" key="2">
    <source>
        <dbReference type="ARBA" id="ARBA00004298"/>
    </source>
</evidence>
<dbReference type="Pfam" id="PF15879">
    <property type="entry name" value="MWFE"/>
    <property type="match status" value="1"/>
</dbReference>
<evidence type="ECO:0000313" key="15">
    <source>
        <dbReference type="Proteomes" id="UP000094112"/>
    </source>
</evidence>
<keyword evidence="10 13" id="KW-1133">Transmembrane helix</keyword>
<keyword evidence="9" id="KW-0249">Electron transport</keyword>
<proteinExistence type="inferred from homology"/>
<evidence type="ECO:0000256" key="9">
    <source>
        <dbReference type="ARBA" id="ARBA00022982"/>
    </source>
</evidence>
<evidence type="ECO:0000256" key="8">
    <source>
        <dbReference type="ARBA" id="ARBA00022792"/>
    </source>
</evidence>
<gene>
    <name evidence="14" type="ORF">WICANDRAFT_50164</name>
</gene>
<keyword evidence="15" id="KW-1185">Reference proteome</keyword>
<dbReference type="RefSeq" id="XP_019041748.1">
    <property type="nucleotide sequence ID" value="XM_019182646.1"/>
</dbReference>
<evidence type="ECO:0000256" key="6">
    <source>
        <dbReference type="ARBA" id="ARBA00022660"/>
    </source>
</evidence>
<sequence length="87" mass="10393">MIPFEGLLPYGIMMTLLTLGGGLVTATRVYQNNGHRVRYAYDNWEEQMMERDYRLTGKFREQVANEKAPEVFKTNSFWKLEKPSRWW</sequence>
<comment type="subcellular location">
    <subcellularLocation>
        <location evidence="2">Mitochondrion inner membrane</location>
        <topology evidence="2">Single-pass membrane protein</topology>
        <orientation evidence="2">Matrix side</orientation>
    </subcellularLocation>
</comment>
<evidence type="ECO:0000256" key="1">
    <source>
        <dbReference type="ARBA" id="ARBA00003195"/>
    </source>
</evidence>
<evidence type="ECO:0000256" key="12">
    <source>
        <dbReference type="ARBA" id="ARBA00023136"/>
    </source>
</evidence>
<dbReference type="AlphaFoldDB" id="A0A1E3PAX3"/>
<organism evidence="14 15">
    <name type="scientific">Wickerhamomyces anomalus (strain ATCC 58044 / CBS 1984 / NCYC 433 / NRRL Y-366-8)</name>
    <name type="common">Yeast</name>
    <name type="synonym">Hansenula anomala</name>
    <dbReference type="NCBI Taxonomy" id="683960"/>
    <lineage>
        <taxon>Eukaryota</taxon>
        <taxon>Fungi</taxon>
        <taxon>Dikarya</taxon>
        <taxon>Ascomycota</taxon>
        <taxon>Saccharomycotina</taxon>
        <taxon>Saccharomycetes</taxon>
        <taxon>Phaffomycetales</taxon>
        <taxon>Wickerhamomycetaceae</taxon>
        <taxon>Wickerhamomyces</taxon>
    </lineage>
</organism>
<dbReference type="PANTHER" id="PTHR17098:SF2">
    <property type="entry name" value="NADH DEHYDROGENASE [UBIQUINONE] 1 ALPHA SUBCOMPLEX SUBUNIT 1"/>
    <property type="match status" value="1"/>
</dbReference>
<dbReference type="InterPro" id="IPR017384">
    <property type="entry name" value="NADH_Ub_cplx-1_asu_su-1"/>
</dbReference>
<keyword evidence="5" id="KW-0813">Transport</keyword>
<dbReference type="OrthoDB" id="1920692at2759"/>
<evidence type="ECO:0000313" key="14">
    <source>
        <dbReference type="EMBL" id="ODQ62541.1"/>
    </source>
</evidence>
<keyword evidence="6" id="KW-0679">Respiratory chain</keyword>
<keyword evidence="8" id="KW-0999">Mitochondrion inner membrane</keyword>
<keyword evidence="12 13" id="KW-0472">Membrane</keyword>
<name>A0A1E3PAX3_WICAA</name>
<keyword evidence="7 13" id="KW-0812">Transmembrane</keyword>